<keyword evidence="2 4" id="KW-0238">DNA-binding</keyword>
<dbReference type="RefSeq" id="WP_038504581.1">
    <property type="nucleotide sequence ID" value="NZ_CP007243.1"/>
</dbReference>
<evidence type="ECO:0000256" key="3">
    <source>
        <dbReference type="ARBA" id="ARBA00023172"/>
    </source>
</evidence>
<dbReference type="OrthoDB" id="5429327at2"/>
<feature type="domain" description="Core-binding (CB)" evidence="6">
    <location>
        <begin position="59"/>
        <end position="139"/>
    </location>
</feature>
<dbReference type="AlphaFoldDB" id="A0A059XXS0"/>
<dbReference type="KEGG" id="lfp:Y981_02580"/>
<evidence type="ECO:0000313" key="7">
    <source>
        <dbReference type="EMBL" id="AIA30096.1"/>
    </source>
</evidence>
<dbReference type="PROSITE" id="PS51898">
    <property type="entry name" value="TYR_RECOMBINASE"/>
    <property type="match status" value="1"/>
</dbReference>
<organism evidence="7 8">
    <name type="scientific">Leptospirillum ferriphilum YSK</name>
    <dbReference type="NCBI Taxonomy" id="1441628"/>
    <lineage>
        <taxon>Bacteria</taxon>
        <taxon>Pseudomonadati</taxon>
        <taxon>Nitrospirota</taxon>
        <taxon>Nitrospiria</taxon>
        <taxon>Nitrospirales</taxon>
        <taxon>Nitrospiraceae</taxon>
        <taxon>Leptospirillum</taxon>
    </lineage>
</organism>
<dbReference type="GO" id="GO:0015074">
    <property type="term" value="P:DNA integration"/>
    <property type="evidence" value="ECO:0007669"/>
    <property type="project" value="UniProtKB-KW"/>
</dbReference>
<evidence type="ECO:0000259" key="5">
    <source>
        <dbReference type="PROSITE" id="PS51898"/>
    </source>
</evidence>
<dbReference type="GO" id="GO:0006310">
    <property type="term" value="P:DNA recombination"/>
    <property type="evidence" value="ECO:0007669"/>
    <property type="project" value="UniProtKB-KW"/>
</dbReference>
<dbReference type="CDD" id="cd00796">
    <property type="entry name" value="INT_Rci_Hp1_C"/>
    <property type="match status" value="1"/>
</dbReference>
<dbReference type="InterPro" id="IPR010998">
    <property type="entry name" value="Integrase_recombinase_N"/>
</dbReference>
<accession>A0A059XXS0</accession>
<dbReference type="PANTHER" id="PTHR30349:SF94">
    <property type="entry name" value="INTEGRASE_RECOMBINASE HI_1414-RELATED"/>
    <property type="match status" value="1"/>
</dbReference>
<evidence type="ECO:0000313" key="8">
    <source>
        <dbReference type="Proteomes" id="UP000027059"/>
    </source>
</evidence>
<sequence>MADIRKRGPYQWQVRVRKKGYPSQTRTFNTKAEAEAWAATTESEMTRGIFVSRKEAENTTLSEAIERYIAEVIPTKKQQRREKNRAIALQKFSLAKYSLASIQGKEIAAFRDMREKGGAGPNTIRLDLALISHLFSTAIKEWGMTGLINPVQQIRKPKLPRGRDRRIRHGELERIIKASESPLLGELIRFALETAMRRSELAGMVWNLVDLKKRTVTLPETKNGEKRIVPLSTEAVRILERIPRRLDGDVWGLEPDSITQAFLRAVTRARAAYVKEVEEKHKGEKDAKPDPAFLVDLTFHDLRHEATSRLFELGLSTEKVKEITGHKTYQMLARYTHLKAEDIADEIDTLKKIKN</sequence>
<keyword evidence="8" id="KW-1185">Reference proteome</keyword>
<evidence type="ECO:0000256" key="4">
    <source>
        <dbReference type="PROSITE-ProRule" id="PRU01248"/>
    </source>
</evidence>
<reference evidence="8" key="1">
    <citation type="submission" date="2014-02" db="EMBL/GenBank/DDBJ databases">
        <title>Complete genome sequence and comparative genomic analysis of the nitrogen-fixing bacterium Leptospirillum ferriphilum YSK.</title>
        <authorList>
            <person name="Guo X."/>
            <person name="Yin H."/>
            <person name="Liang Y."/>
            <person name="Hu Q."/>
            <person name="Ma L."/>
            <person name="Xiao Y."/>
            <person name="Zhang X."/>
            <person name="Qiu G."/>
            <person name="Liu X."/>
        </authorList>
    </citation>
    <scope>NUCLEOTIDE SEQUENCE [LARGE SCALE GENOMIC DNA]</scope>
    <source>
        <strain evidence="8">YSK</strain>
    </source>
</reference>
<evidence type="ECO:0000259" key="6">
    <source>
        <dbReference type="PROSITE" id="PS51900"/>
    </source>
</evidence>
<dbReference type="InterPro" id="IPR002104">
    <property type="entry name" value="Integrase_catalytic"/>
</dbReference>
<dbReference type="PROSITE" id="PS51900">
    <property type="entry name" value="CB"/>
    <property type="match status" value="1"/>
</dbReference>
<proteinExistence type="predicted"/>
<keyword evidence="1" id="KW-0229">DNA integration</keyword>
<dbReference type="InterPro" id="IPR050090">
    <property type="entry name" value="Tyrosine_recombinase_XerCD"/>
</dbReference>
<evidence type="ECO:0000256" key="2">
    <source>
        <dbReference type="ARBA" id="ARBA00023125"/>
    </source>
</evidence>
<dbReference type="Gene3D" id="1.10.443.10">
    <property type="entry name" value="Intergrase catalytic core"/>
    <property type="match status" value="1"/>
</dbReference>
<evidence type="ECO:0000256" key="1">
    <source>
        <dbReference type="ARBA" id="ARBA00022908"/>
    </source>
</evidence>
<dbReference type="GO" id="GO:0003677">
    <property type="term" value="F:DNA binding"/>
    <property type="evidence" value="ECO:0007669"/>
    <property type="project" value="UniProtKB-UniRule"/>
</dbReference>
<dbReference type="HOGENOM" id="CLU_027562_32_1_0"/>
<keyword evidence="3" id="KW-0233">DNA recombination</keyword>
<dbReference type="Proteomes" id="UP000027059">
    <property type="component" value="Chromosome"/>
</dbReference>
<dbReference type="Gene3D" id="1.10.150.130">
    <property type="match status" value="1"/>
</dbReference>
<feature type="domain" description="Tyr recombinase" evidence="5">
    <location>
        <begin position="158"/>
        <end position="348"/>
    </location>
</feature>
<dbReference type="Pfam" id="PF00589">
    <property type="entry name" value="Phage_integrase"/>
    <property type="match status" value="1"/>
</dbReference>
<dbReference type="InterPro" id="IPR044068">
    <property type="entry name" value="CB"/>
</dbReference>
<name>A0A059XXS0_9BACT</name>
<dbReference type="InterPro" id="IPR013762">
    <property type="entry name" value="Integrase-like_cat_sf"/>
</dbReference>
<dbReference type="PANTHER" id="PTHR30349">
    <property type="entry name" value="PHAGE INTEGRASE-RELATED"/>
    <property type="match status" value="1"/>
</dbReference>
<dbReference type="InterPro" id="IPR011010">
    <property type="entry name" value="DNA_brk_join_enz"/>
</dbReference>
<reference evidence="7 8" key="2">
    <citation type="journal article" date="2015" name="Biomed. Res. Int.">
        <title>Effects of Arsenite Resistance on the Growth and Functional Gene Expression of Leptospirillum ferriphilum and Acidithiobacillus thiooxidans in Pure Culture and Coculture.</title>
        <authorList>
            <person name="Jiang H."/>
            <person name="Liang Y."/>
            <person name="Yin H."/>
            <person name="Xiao Y."/>
            <person name="Guo X."/>
            <person name="Xu Y."/>
            <person name="Hu Q."/>
            <person name="Liu H."/>
            <person name="Liu X."/>
        </authorList>
    </citation>
    <scope>NUCLEOTIDE SEQUENCE [LARGE SCALE GENOMIC DNA]</scope>
    <source>
        <strain evidence="7 8">YSK</strain>
    </source>
</reference>
<dbReference type="SUPFAM" id="SSF56349">
    <property type="entry name" value="DNA breaking-rejoining enzymes"/>
    <property type="match status" value="1"/>
</dbReference>
<dbReference type="EMBL" id="CP007243">
    <property type="protein sequence ID" value="AIA30096.1"/>
    <property type="molecule type" value="Genomic_DNA"/>
</dbReference>
<gene>
    <name evidence="7" type="ORF">Y981_02580</name>
</gene>
<protein>
    <submittedName>
        <fullName evidence="7">Integrase</fullName>
    </submittedName>
</protein>